<evidence type="ECO:0000313" key="3">
    <source>
        <dbReference type="Proteomes" id="UP001596989"/>
    </source>
</evidence>
<keyword evidence="2" id="KW-0378">Hydrolase</keyword>
<proteinExistence type="predicted"/>
<protein>
    <submittedName>
        <fullName evidence="2">Glycoside hydrolase family 172 protein</fullName>
    </submittedName>
</protein>
<comment type="caution">
    <text evidence="2">The sequence shown here is derived from an EMBL/GenBank/DDBJ whole genome shotgun (WGS) entry which is preliminary data.</text>
</comment>
<accession>A0ABW3HU10</accession>
<gene>
    <name evidence="2" type="ORF">ACFQ2I_16390</name>
</gene>
<dbReference type="Gene3D" id="2.60.120.1390">
    <property type="match status" value="1"/>
</dbReference>
<dbReference type="EMBL" id="JBHTJZ010000026">
    <property type="protein sequence ID" value="MFD0960970.1"/>
    <property type="molecule type" value="Genomic_DNA"/>
</dbReference>
<organism evidence="2 3">
    <name type="scientific">Paenibacillus chungangensis</name>
    <dbReference type="NCBI Taxonomy" id="696535"/>
    <lineage>
        <taxon>Bacteria</taxon>
        <taxon>Bacillati</taxon>
        <taxon>Bacillota</taxon>
        <taxon>Bacilli</taxon>
        <taxon>Bacillales</taxon>
        <taxon>Paenibacillaceae</taxon>
        <taxon>Paenibacillus</taxon>
    </lineage>
</organism>
<sequence>MTKQFYQLEDFVSRTITPENPTGEKGKGAMAEPEKGSAGEHLGKGWKSRPNVLIDEYSEFEMMNIEAEGVIKSIWLTGEVDRGVIIRMYWDDQEVPSVECPITDFFLYGWSGPHHMKDGNWNAGPQYQVDSCFMAVHPNRGFNCFIPMPFKKRARITLENRTKNKKYVYYQVNMEEKKIENNIGYFHAQFRVSMPVQYKDVHTLLDGVKGSGLYIGTALYVGLNRASRWWGEGEFKFYLDGDKEYPTICTTGLEDYFGGAFNWDCEGEYQEYSGLYMGMPHISKPDGLYEVQQRFSLYRWHEKDPIRFNEEIKVTVQDLGWTKDDDGVWKRFLQREDDMMSVSYWYQTLPTNPFPPLISHEDLNERF</sequence>
<dbReference type="GO" id="GO:0016787">
    <property type="term" value="F:hydrolase activity"/>
    <property type="evidence" value="ECO:0007669"/>
    <property type="project" value="UniProtKB-KW"/>
</dbReference>
<evidence type="ECO:0000313" key="2">
    <source>
        <dbReference type="EMBL" id="MFD0960970.1"/>
    </source>
</evidence>
<evidence type="ECO:0000256" key="1">
    <source>
        <dbReference type="SAM" id="MobiDB-lite"/>
    </source>
</evidence>
<keyword evidence="3" id="KW-1185">Reference proteome</keyword>
<feature type="compositionally biased region" description="Basic and acidic residues" evidence="1">
    <location>
        <begin position="22"/>
        <end position="42"/>
    </location>
</feature>
<dbReference type="Proteomes" id="UP001596989">
    <property type="component" value="Unassembled WGS sequence"/>
</dbReference>
<reference evidence="3" key="1">
    <citation type="journal article" date="2019" name="Int. J. Syst. Evol. Microbiol.">
        <title>The Global Catalogue of Microorganisms (GCM) 10K type strain sequencing project: providing services to taxonomists for standard genome sequencing and annotation.</title>
        <authorList>
            <consortium name="The Broad Institute Genomics Platform"/>
            <consortium name="The Broad Institute Genome Sequencing Center for Infectious Disease"/>
            <person name="Wu L."/>
            <person name="Ma J."/>
        </authorList>
    </citation>
    <scope>NUCLEOTIDE SEQUENCE [LARGE SCALE GENOMIC DNA]</scope>
    <source>
        <strain evidence="3">CCUG 59129</strain>
    </source>
</reference>
<dbReference type="InterPro" id="IPR021345">
    <property type="entry name" value="DUF2961"/>
</dbReference>
<name>A0ABW3HU10_9BACL</name>
<dbReference type="Pfam" id="PF11175">
    <property type="entry name" value="DUF2961"/>
    <property type="match status" value="1"/>
</dbReference>
<dbReference type="RefSeq" id="WP_377566060.1">
    <property type="nucleotide sequence ID" value="NZ_JBHTJZ010000026.1"/>
</dbReference>
<feature type="region of interest" description="Disordered" evidence="1">
    <location>
        <begin position="16"/>
        <end position="42"/>
    </location>
</feature>